<comment type="caution">
    <text evidence="2">The sequence shown here is derived from an EMBL/GenBank/DDBJ whole genome shotgun (WGS) entry which is preliminary data.</text>
</comment>
<reference evidence="2 3" key="1">
    <citation type="submission" date="2017-10" db="EMBL/GenBank/DDBJ databases">
        <title>Novel microbial diversity and functional potential in the marine mammal oral microbiome.</title>
        <authorList>
            <person name="Dudek N.K."/>
            <person name="Sun C.L."/>
            <person name="Burstein D."/>
            <person name="Kantor R.S."/>
            <person name="Aliaga Goltsman D.S."/>
            <person name="Bik E.M."/>
            <person name="Thomas B.C."/>
            <person name="Banfield J.F."/>
            <person name="Relman D.A."/>
        </authorList>
    </citation>
    <scope>NUCLEOTIDE SEQUENCE [LARGE SCALE GENOMIC DNA]</scope>
    <source>
        <strain evidence="2">DOLJORAL78_61_10</strain>
    </source>
</reference>
<dbReference type="Proteomes" id="UP000230914">
    <property type="component" value="Unassembled WGS sequence"/>
</dbReference>
<evidence type="ECO:0000313" key="3">
    <source>
        <dbReference type="Proteomes" id="UP000230914"/>
    </source>
</evidence>
<feature type="region of interest" description="Disordered" evidence="1">
    <location>
        <begin position="1"/>
        <end position="39"/>
    </location>
</feature>
<name>A0A2G6KF36_9ACTN</name>
<accession>A0A2G6KF36</accession>
<proteinExistence type="predicted"/>
<evidence type="ECO:0000313" key="2">
    <source>
        <dbReference type="EMBL" id="PIE34255.1"/>
    </source>
</evidence>
<dbReference type="EMBL" id="PDSL01000021">
    <property type="protein sequence ID" value="PIE34255.1"/>
    <property type="molecule type" value="Genomic_DNA"/>
</dbReference>
<feature type="compositionally biased region" description="Polar residues" evidence="1">
    <location>
        <begin position="11"/>
        <end position="21"/>
    </location>
</feature>
<evidence type="ECO:0000256" key="1">
    <source>
        <dbReference type="SAM" id="MobiDB-lite"/>
    </source>
</evidence>
<organism evidence="2 3">
    <name type="scientific">Ilumatobacter coccineus</name>
    <dbReference type="NCBI Taxonomy" id="467094"/>
    <lineage>
        <taxon>Bacteria</taxon>
        <taxon>Bacillati</taxon>
        <taxon>Actinomycetota</taxon>
        <taxon>Acidimicrobiia</taxon>
        <taxon>Acidimicrobiales</taxon>
        <taxon>Ilumatobacteraceae</taxon>
        <taxon>Ilumatobacter</taxon>
    </lineage>
</organism>
<protein>
    <submittedName>
        <fullName evidence="2">Uncharacterized protein</fullName>
    </submittedName>
</protein>
<sequence>MAAPKSAPAGSRSSRFYSSPQAIPESWSPDQPGIVEGFQPRGPLLGAPGPDQGFALTVAHRLADEIQLSPGERRDDAIRGSVGIALRRASLYSRAPTVHDVRLAFTIWGYFLTDPPTDLVARRLALFEGVGNVLHHYAEGRRIADLVPESTLHLTPEEAVAAMPGKWRELTGA</sequence>
<gene>
    <name evidence="2" type="ORF">CSA55_01255</name>
</gene>
<dbReference type="AlphaFoldDB" id="A0A2G6KF36"/>